<dbReference type="RefSeq" id="WP_382209719.1">
    <property type="nucleotide sequence ID" value="NZ_JBHSZH010000005.1"/>
</dbReference>
<gene>
    <name evidence="2" type="ORF">ACFQJ6_10555</name>
</gene>
<evidence type="ECO:0000313" key="2">
    <source>
        <dbReference type="EMBL" id="MFC7080493.1"/>
    </source>
</evidence>
<dbReference type="Proteomes" id="UP001596407">
    <property type="component" value="Unassembled WGS sequence"/>
</dbReference>
<name>A0ABD5WJZ1_9EURY</name>
<organism evidence="2 3">
    <name type="scientific">Halorussus caseinilyticus</name>
    <dbReference type="NCBI Taxonomy" id="3034025"/>
    <lineage>
        <taxon>Archaea</taxon>
        <taxon>Methanobacteriati</taxon>
        <taxon>Methanobacteriota</taxon>
        <taxon>Stenosarchaea group</taxon>
        <taxon>Halobacteria</taxon>
        <taxon>Halobacteriales</taxon>
        <taxon>Haladaptataceae</taxon>
        <taxon>Halorussus</taxon>
    </lineage>
</organism>
<feature type="compositionally biased region" description="Basic residues" evidence="1">
    <location>
        <begin position="117"/>
        <end position="133"/>
    </location>
</feature>
<evidence type="ECO:0000313" key="3">
    <source>
        <dbReference type="Proteomes" id="UP001596407"/>
    </source>
</evidence>
<reference evidence="2 3" key="1">
    <citation type="journal article" date="2019" name="Int. J. Syst. Evol. Microbiol.">
        <title>The Global Catalogue of Microorganisms (GCM) 10K type strain sequencing project: providing services to taxonomists for standard genome sequencing and annotation.</title>
        <authorList>
            <consortium name="The Broad Institute Genomics Platform"/>
            <consortium name="The Broad Institute Genome Sequencing Center for Infectious Disease"/>
            <person name="Wu L."/>
            <person name="Ma J."/>
        </authorList>
    </citation>
    <scope>NUCLEOTIDE SEQUENCE [LARGE SCALE GENOMIC DNA]</scope>
    <source>
        <strain evidence="2 3">DT72</strain>
    </source>
</reference>
<keyword evidence="3" id="KW-1185">Reference proteome</keyword>
<protein>
    <recommendedName>
        <fullName evidence="4">PRC-barrel domain containing protein</fullName>
    </recommendedName>
</protein>
<feature type="region of interest" description="Disordered" evidence="1">
    <location>
        <begin position="111"/>
        <end position="133"/>
    </location>
</feature>
<comment type="caution">
    <text evidence="2">The sequence shown here is derived from an EMBL/GenBank/DDBJ whole genome shotgun (WGS) entry which is preliminary data.</text>
</comment>
<evidence type="ECO:0008006" key="4">
    <source>
        <dbReference type="Google" id="ProtNLM"/>
    </source>
</evidence>
<dbReference type="EMBL" id="JBHSZH010000005">
    <property type="protein sequence ID" value="MFC7080493.1"/>
    <property type="molecule type" value="Genomic_DNA"/>
</dbReference>
<proteinExistence type="predicted"/>
<sequence>MVEDEAIVLDDDDVGKDVLDDTDEKVGVVTEVDEDANLLYVDPNPGLAQRVKTRLGWEGHDEDAYSVEPDRIAEIDDDHVRLRSCSRSRPEEQHLPLFSVQWATWQSTATGRLASARGRRRRPRGHRGVVPRL</sequence>
<dbReference type="AlphaFoldDB" id="A0ABD5WJZ1"/>
<evidence type="ECO:0000256" key="1">
    <source>
        <dbReference type="SAM" id="MobiDB-lite"/>
    </source>
</evidence>
<accession>A0ABD5WJZ1</accession>